<evidence type="ECO:0000313" key="3">
    <source>
        <dbReference type="EMBL" id="KAH3788093.1"/>
    </source>
</evidence>
<protein>
    <submittedName>
        <fullName evidence="3">Uncharacterized protein</fullName>
    </submittedName>
</protein>
<comment type="caution">
    <text evidence="3">The sequence shown here is derived from an EMBL/GenBank/DDBJ whole genome shotgun (WGS) entry which is preliminary data.</text>
</comment>
<gene>
    <name evidence="3" type="ORF">DPMN_166223</name>
</gene>
<reference evidence="3" key="1">
    <citation type="journal article" date="2019" name="bioRxiv">
        <title>The Genome of the Zebra Mussel, Dreissena polymorpha: A Resource for Invasive Species Research.</title>
        <authorList>
            <person name="McCartney M.A."/>
            <person name="Auch B."/>
            <person name="Kono T."/>
            <person name="Mallez S."/>
            <person name="Zhang Y."/>
            <person name="Obille A."/>
            <person name="Becker A."/>
            <person name="Abrahante J.E."/>
            <person name="Garbe J."/>
            <person name="Badalamenti J.P."/>
            <person name="Herman A."/>
            <person name="Mangelson H."/>
            <person name="Liachko I."/>
            <person name="Sullivan S."/>
            <person name="Sone E.D."/>
            <person name="Koren S."/>
            <person name="Silverstein K.A.T."/>
            <person name="Beckman K.B."/>
            <person name="Gohl D.M."/>
        </authorList>
    </citation>
    <scope>NUCLEOTIDE SEQUENCE</scope>
    <source>
        <strain evidence="3">Duluth1</strain>
        <tissue evidence="3">Whole animal</tissue>
    </source>
</reference>
<evidence type="ECO:0000313" key="4">
    <source>
        <dbReference type="Proteomes" id="UP000828390"/>
    </source>
</evidence>
<feature type="transmembrane region" description="Helical" evidence="2">
    <location>
        <begin position="268"/>
        <end position="289"/>
    </location>
</feature>
<keyword evidence="2" id="KW-0812">Transmembrane</keyword>
<evidence type="ECO:0000256" key="1">
    <source>
        <dbReference type="SAM" id="MobiDB-lite"/>
    </source>
</evidence>
<proteinExistence type="predicted"/>
<feature type="region of interest" description="Disordered" evidence="1">
    <location>
        <begin position="397"/>
        <end position="429"/>
    </location>
</feature>
<dbReference type="Proteomes" id="UP000828390">
    <property type="component" value="Unassembled WGS sequence"/>
</dbReference>
<dbReference type="EMBL" id="JAIWYP010000008">
    <property type="protein sequence ID" value="KAH3788093.1"/>
    <property type="molecule type" value="Genomic_DNA"/>
</dbReference>
<evidence type="ECO:0000256" key="2">
    <source>
        <dbReference type="SAM" id="Phobius"/>
    </source>
</evidence>
<feature type="compositionally biased region" description="Polar residues" evidence="1">
    <location>
        <begin position="397"/>
        <end position="406"/>
    </location>
</feature>
<reference evidence="3" key="2">
    <citation type="submission" date="2020-11" db="EMBL/GenBank/DDBJ databases">
        <authorList>
            <person name="McCartney M.A."/>
            <person name="Auch B."/>
            <person name="Kono T."/>
            <person name="Mallez S."/>
            <person name="Becker A."/>
            <person name="Gohl D.M."/>
            <person name="Silverstein K.A.T."/>
            <person name="Koren S."/>
            <person name="Bechman K.B."/>
            <person name="Herman A."/>
            <person name="Abrahante J.E."/>
            <person name="Garbe J."/>
        </authorList>
    </citation>
    <scope>NUCLEOTIDE SEQUENCE</scope>
    <source>
        <strain evidence="3">Duluth1</strain>
        <tissue evidence="3">Whole animal</tissue>
    </source>
</reference>
<organism evidence="3 4">
    <name type="scientific">Dreissena polymorpha</name>
    <name type="common">Zebra mussel</name>
    <name type="synonym">Mytilus polymorpha</name>
    <dbReference type="NCBI Taxonomy" id="45954"/>
    <lineage>
        <taxon>Eukaryota</taxon>
        <taxon>Metazoa</taxon>
        <taxon>Spiralia</taxon>
        <taxon>Lophotrochozoa</taxon>
        <taxon>Mollusca</taxon>
        <taxon>Bivalvia</taxon>
        <taxon>Autobranchia</taxon>
        <taxon>Heteroconchia</taxon>
        <taxon>Euheterodonta</taxon>
        <taxon>Imparidentia</taxon>
        <taxon>Neoheterodontei</taxon>
        <taxon>Myida</taxon>
        <taxon>Dreissenoidea</taxon>
        <taxon>Dreissenidae</taxon>
        <taxon>Dreissena</taxon>
    </lineage>
</organism>
<keyword evidence="2" id="KW-0472">Membrane</keyword>
<name>A0A9D4EY98_DREPO</name>
<accession>A0A9D4EY98</accession>
<sequence length="847" mass="97161">MRAICSTWKYVKIMGYAFILGVVHHSTTYELKERPDCEWYCKKVQQWEGSCPVYGSCRWYCQAKRKDCTPSTRYHCARDLHNKTLFIETCAAEILCLAGEEPQISLQQSGKAYVYCRPCYRQNMYNGRHNTSSAVFSECPAMKTNLCVKAEHKIDCDKTSYLELTKTDGYCRCDARNGYAAQSEEMCFYQNKRCFKKKCPEGNVLSLNYTCVNECPVEFARSDESDICNKLKSAHPEIASVFTTVVEDKDTTLSTEKPPTKSRPNMRIFEVIVTGASLLIAAFTVLVFVKQKKGKCIHLVSCYPEKAVRRLKQEEIPLQTIELDDENPEILTLHSTISSEDTWEIVTDYYNKAVRILENITATCSAVTSKATTHDTQASIECEVPADPMLRTKVNAQATKSDSIVPSRTETETTATHRRSSNSQTRNYTHQDRCKEAYARLNNNEGFTFEEGFMYDNFKEKDFMELTDCDTVHSIDIAGFETYGIPGVETADLYLLISHLLCGNNNLKGTLQLAAARYGIKHFDTYLKALLKEFNQSKTPLIEARIFFELHGIYFNDFNFTEDSVSIALDNLFHQLAVTGSTGPFHATLLSGVLDCNLAQHFENNDYHDRDVRTTAGFKLALESSPSCRRELHIVWMKSANYPHRYCVRPAFQIDDTTITKQIHIPQIQNEGMEKFLIEKIKEQKPCKWRRCFEVLEQPQKAMFDDLKEMEFIKPDRIIRTINVPGYKAYKKPREENTSVYEWVSLMLCGDKSLMYILRLAAARYAMKHFETYVDKLNNEFNGDDNPFDAAKVFFKLHEIGFEKKKNWQSNDRGCVSVAFRELLNETVNADKGNVVENCTCTGWSLH</sequence>
<keyword evidence="2" id="KW-1133">Transmembrane helix</keyword>
<keyword evidence="4" id="KW-1185">Reference proteome</keyword>
<dbReference type="AlphaFoldDB" id="A0A9D4EY98"/>